<protein>
    <submittedName>
        <fullName evidence="2">Uncharacterized protein</fullName>
    </submittedName>
</protein>
<gene>
    <name evidence="2" type="ORF">Glove_58g28</name>
</gene>
<keyword evidence="1" id="KW-1133">Transmembrane helix</keyword>
<keyword evidence="1" id="KW-0812">Transmembrane</keyword>
<dbReference type="AlphaFoldDB" id="A0A397JN45"/>
<organism evidence="2 3">
    <name type="scientific">Diversispora epigaea</name>
    <dbReference type="NCBI Taxonomy" id="1348612"/>
    <lineage>
        <taxon>Eukaryota</taxon>
        <taxon>Fungi</taxon>
        <taxon>Fungi incertae sedis</taxon>
        <taxon>Mucoromycota</taxon>
        <taxon>Glomeromycotina</taxon>
        <taxon>Glomeromycetes</taxon>
        <taxon>Diversisporales</taxon>
        <taxon>Diversisporaceae</taxon>
        <taxon>Diversispora</taxon>
    </lineage>
</organism>
<name>A0A397JN45_9GLOM</name>
<comment type="caution">
    <text evidence="2">The sequence shown here is derived from an EMBL/GenBank/DDBJ whole genome shotgun (WGS) entry which is preliminary data.</text>
</comment>
<dbReference type="Proteomes" id="UP000266861">
    <property type="component" value="Unassembled WGS sequence"/>
</dbReference>
<proteinExistence type="predicted"/>
<feature type="transmembrane region" description="Helical" evidence="1">
    <location>
        <begin position="6"/>
        <end position="27"/>
    </location>
</feature>
<evidence type="ECO:0000256" key="1">
    <source>
        <dbReference type="SAM" id="Phobius"/>
    </source>
</evidence>
<evidence type="ECO:0000313" key="2">
    <source>
        <dbReference type="EMBL" id="RHZ85900.1"/>
    </source>
</evidence>
<evidence type="ECO:0000313" key="3">
    <source>
        <dbReference type="Proteomes" id="UP000266861"/>
    </source>
</evidence>
<dbReference type="EMBL" id="PQFF01000055">
    <property type="protein sequence ID" value="RHZ85900.1"/>
    <property type="molecule type" value="Genomic_DNA"/>
</dbReference>
<reference evidence="2 3" key="1">
    <citation type="submission" date="2018-08" db="EMBL/GenBank/DDBJ databases">
        <title>Genome and evolution of the arbuscular mycorrhizal fungus Diversispora epigaea (formerly Glomus versiforme) and its bacterial endosymbionts.</title>
        <authorList>
            <person name="Sun X."/>
            <person name="Fei Z."/>
            <person name="Harrison M."/>
        </authorList>
    </citation>
    <scope>NUCLEOTIDE SEQUENCE [LARGE SCALE GENOMIC DNA]</scope>
    <source>
        <strain evidence="2 3">IT104</strain>
    </source>
</reference>
<accession>A0A397JN45</accession>
<keyword evidence="1" id="KW-0472">Membrane</keyword>
<sequence>MKLNILTEILVFGIVNALILSSLKGILFAKSLFKVRTTGQDYEASSSLSSISTMTTNNTNTTTTINQQYKTIKNKNTNDFNEK</sequence>
<keyword evidence="3" id="KW-1185">Reference proteome</keyword>